<dbReference type="Gene3D" id="3.40.50.150">
    <property type="entry name" value="Vaccinia Virus protein VP39"/>
    <property type="match status" value="1"/>
</dbReference>
<evidence type="ECO:0008006" key="2">
    <source>
        <dbReference type="Google" id="ProtNLM"/>
    </source>
</evidence>
<dbReference type="AlphaFoldDB" id="A0A0F9N4C8"/>
<sequence length="222" mass="25619">MTEAHPGSKELMETVANWHDGPLTFSRAFGWERWGLLGILSDFILHYTQGDIVEIGVCESSIFFTKLAKKHGRKVYHCDLQQSIITNCLTVDGYFDESNVIVCADSDTFFKETILPPIALGFIDGDHTYEQVKKDFDNLFPFIVDDGYIFLHDTYPKDEEWLGPSACGTVFMLRKELEQWDNVDVFTFTRSAWDVGLTMVRKHPKNLKPFQDKERVRYGSNR</sequence>
<comment type="caution">
    <text evidence="1">The sequence shown here is derived from an EMBL/GenBank/DDBJ whole genome shotgun (WGS) entry which is preliminary data.</text>
</comment>
<protein>
    <recommendedName>
        <fullName evidence="2">Methyltransferase domain-containing protein</fullName>
    </recommendedName>
</protein>
<organism evidence="1">
    <name type="scientific">marine sediment metagenome</name>
    <dbReference type="NCBI Taxonomy" id="412755"/>
    <lineage>
        <taxon>unclassified sequences</taxon>
        <taxon>metagenomes</taxon>
        <taxon>ecological metagenomes</taxon>
    </lineage>
</organism>
<gene>
    <name evidence="1" type="ORF">LCGC14_1307990</name>
</gene>
<accession>A0A0F9N4C8</accession>
<reference evidence="1" key="1">
    <citation type="journal article" date="2015" name="Nature">
        <title>Complex archaea that bridge the gap between prokaryotes and eukaryotes.</title>
        <authorList>
            <person name="Spang A."/>
            <person name="Saw J.H."/>
            <person name="Jorgensen S.L."/>
            <person name="Zaremba-Niedzwiedzka K."/>
            <person name="Martijn J."/>
            <person name="Lind A.E."/>
            <person name="van Eijk R."/>
            <person name="Schleper C."/>
            <person name="Guy L."/>
            <person name="Ettema T.J."/>
        </authorList>
    </citation>
    <scope>NUCLEOTIDE SEQUENCE</scope>
</reference>
<dbReference type="SUPFAM" id="SSF53335">
    <property type="entry name" value="S-adenosyl-L-methionine-dependent methyltransferases"/>
    <property type="match status" value="1"/>
</dbReference>
<evidence type="ECO:0000313" key="1">
    <source>
        <dbReference type="EMBL" id="KKM83580.1"/>
    </source>
</evidence>
<dbReference type="EMBL" id="LAZR01007692">
    <property type="protein sequence ID" value="KKM83580.1"/>
    <property type="molecule type" value="Genomic_DNA"/>
</dbReference>
<proteinExistence type="predicted"/>
<dbReference type="InterPro" id="IPR029063">
    <property type="entry name" value="SAM-dependent_MTases_sf"/>
</dbReference>
<dbReference type="Pfam" id="PF13578">
    <property type="entry name" value="Methyltransf_24"/>
    <property type="match status" value="1"/>
</dbReference>
<name>A0A0F9N4C8_9ZZZZ</name>